<dbReference type="OrthoDB" id="9812205at2"/>
<dbReference type="PANTHER" id="PTHR33505">
    <property type="entry name" value="ZGC:162634"/>
    <property type="match status" value="1"/>
</dbReference>
<dbReference type="STRING" id="1156985.SAMN04488118_106187"/>
<reference evidence="2 3" key="1">
    <citation type="submission" date="2016-10" db="EMBL/GenBank/DDBJ databases">
        <authorList>
            <person name="de Groot N.N."/>
        </authorList>
    </citation>
    <scope>NUCLEOTIDE SEQUENCE [LARGE SCALE GENOMIC DNA]</scope>
    <source>
        <strain evidence="2 3">U95</strain>
    </source>
</reference>
<dbReference type="FunFam" id="2.20.25.10:FF:000002">
    <property type="entry name" value="UPF0434 protein YcaR"/>
    <property type="match status" value="1"/>
</dbReference>
<dbReference type="SUPFAM" id="SSF158997">
    <property type="entry name" value="Trm112p-like"/>
    <property type="match status" value="1"/>
</dbReference>
<dbReference type="EMBL" id="FMWG01000006">
    <property type="protein sequence ID" value="SCZ66432.1"/>
    <property type="molecule type" value="Genomic_DNA"/>
</dbReference>
<dbReference type="Pfam" id="PF03966">
    <property type="entry name" value="Trm112p"/>
    <property type="match status" value="1"/>
</dbReference>
<keyword evidence="3" id="KW-1185">Reference proteome</keyword>
<dbReference type="GO" id="GO:0005829">
    <property type="term" value="C:cytosol"/>
    <property type="evidence" value="ECO:0007669"/>
    <property type="project" value="TreeGrafter"/>
</dbReference>
<dbReference type="AlphaFoldDB" id="A0A1G5QXE7"/>
<evidence type="ECO:0000313" key="2">
    <source>
        <dbReference type="EMBL" id="SCZ66432.1"/>
    </source>
</evidence>
<sequence>MSENTAAPSFDRRMLEVLVCPKSQGLLEYDVAAQELVSKAANLAFPIRNGIPVMLVDEARVLE</sequence>
<protein>
    <recommendedName>
        <fullName evidence="1">UPF0434 protein SAMN04488118_106187</fullName>
    </recommendedName>
</protein>
<comment type="similarity">
    <text evidence="1">Belongs to the UPF0434 family.</text>
</comment>
<organism evidence="2 3">
    <name type="scientific">Epibacterium ulvae</name>
    <dbReference type="NCBI Taxonomy" id="1156985"/>
    <lineage>
        <taxon>Bacteria</taxon>
        <taxon>Pseudomonadati</taxon>
        <taxon>Pseudomonadota</taxon>
        <taxon>Alphaproteobacteria</taxon>
        <taxon>Rhodobacterales</taxon>
        <taxon>Roseobacteraceae</taxon>
        <taxon>Epibacterium</taxon>
    </lineage>
</organism>
<gene>
    <name evidence="2" type="ORF">SAMN04488118_106187</name>
</gene>
<dbReference type="HAMAP" id="MF_01187">
    <property type="entry name" value="UPF0434"/>
    <property type="match status" value="1"/>
</dbReference>
<dbReference type="RefSeq" id="WP_090219069.1">
    <property type="nucleotide sequence ID" value="NZ_CANLDO010000006.1"/>
</dbReference>
<name>A0A1G5QXE7_9RHOB</name>
<evidence type="ECO:0000313" key="3">
    <source>
        <dbReference type="Proteomes" id="UP000198767"/>
    </source>
</evidence>
<dbReference type="Gene3D" id="2.20.25.10">
    <property type="match status" value="1"/>
</dbReference>
<proteinExistence type="inferred from homology"/>
<dbReference type="Proteomes" id="UP000198767">
    <property type="component" value="Unassembled WGS sequence"/>
</dbReference>
<dbReference type="InterPro" id="IPR005651">
    <property type="entry name" value="Trm112-like"/>
</dbReference>
<evidence type="ECO:0000256" key="1">
    <source>
        <dbReference type="HAMAP-Rule" id="MF_01187"/>
    </source>
</evidence>
<accession>A0A1G5QXE7</accession>
<dbReference type="PANTHER" id="PTHR33505:SF4">
    <property type="entry name" value="PROTEIN PREY, MITOCHONDRIAL"/>
    <property type="match status" value="1"/>
</dbReference>